<evidence type="ECO:0000313" key="3">
    <source>
        <dbReference type="Proteomes" id="UP001054945"/>
    </source>
</evidence>
<dbReference type="Proteomes" id="UP001054945">
    <property type="component" value="Unassembled WGS sequence"/>
</dbReference>
<dbReference type="EMBL" id="BPLR01015423">
    <property type="protein sequence ID" value="GIY75980.1"/>
    <property type="molecule type" value="Genomic_DNA"/>
</dbReference>
<sequence>MDHHNQRTGVARAKNVRLVSGGLWCDDVPLVDRAADRGRQGRRGAVVEVARQPRSSRWPGARRLCDPSDPPFVRLSPKSYSQEKQLRLTSRDYPPS</sequence>
<protein>
    <submittedName>
        <fullName evidence="2">Uncharacterized protein</fullName>
    </submittedName>
</protein>
<dbReference type="AlphaFoldDB" id="A0AAV4W1K9"/>
<proteinExistence type="predicted"/>
<feature type="compositionally biased region" description="Low complexity" evidence="1">
    <location>
        <begin position="43"/>
        <end position="52"/>
    </location>
</feature>
<name>A0AAV4W1K9_CAEEX</name>
<evidence type="ECO:0000256" key="1">
    <source>
        <dbReference type="SAM" id="MobiDB-lite"/>
    </source>
</evidence>
<feature type="region of interest" description="Disordered" evidence="1">
    <location>
        <begin position="38"/>
        <end position="96"/>
    </location>
</feature>
<comment type="caution">
    <text evidence="2">The sequence shown here is derived from an EMBL/GenBank/DDBJ whole genome shotgun (WGS) entry which is preliminary data.</text>
</comment>
<reference evidence="2 3" key="1">
    <citation type="submission" date="2021-06" db="EMBL/GenBank/DDBJ databases">
        <title>Caerostris extrusa draft genome.</title>
        <authorList>
            <person name="Kono N."/>
            <person name="Arakawa K."/>
        </authorList>
    </citation>
    <scope>NUCLEOTIDE SEQUENCE [LARGE SCALE GENOMIC DNA]</scope>
</reference>
<organism evidence="2 3">
    <name type="scientific">Caerostris extrusa</name>
    <name type="common">Bark spider</name>
    <name type="synonym">Caerostris bankana</name>
    <dbReference type="NCBI Taxonomy" id="172846"/>
    <lineage>
        <taxon>Eukaryota</taxon>
        <taxon>Metazoa</taxon>
        <taxon>Ecdysozoa</taxon>
        <taxon>Arthropoda</taxon>
        <taxon>Chelicerata</taxon>
        <taxon>Arachnida</taxon>
        <taxon>Araneae</taxon>
        <taxon>Araneomorphae</taxon>
        <taxon>Entelegynae</taxon>
        <taxon>Araneoidea</taxon>
        <taxon>Araneidae</taxon>
        <taxon>Caerostris</taxon>
    </lineage>
</organism>
<evidence type="ECO:0000313" key="2">
    <source>
        <dbReference type="EMBL" id="GIY75980.1"/>
    </source>
</evidence>
<keyword evidence="3" id="KW-1185">Reference proteome</keyword>
<accession>A0AAV4W1K9</accession>
<gene>
    <name evidence="2" type="ORF">CEXT_44431</name>
</gene>